<keyword evidence="4" id="KW-0539">Nucleus</keyword>
<dbReference type="GO" id="GO:0000977">
    <property type="term" value="F:RNA polymerase II transcription regulatory region sequence-specific DNA binding"/>
    <property type="evidence" value="ECO:0007669"/>
    <property type="project" value="TreeGrafter"/>
</dbReference>
<accession>A0A914QBP3</accession>
<dbReference type="InterPro" id="IPR000014">
    <property type="entry name" value="PAS"/>
</dbReference>
<dbReference type="InterPro" id="IPR035965">
    <property type="entry name" value="PAS-like_dom_sf"/>
</dbReference>
<dbReference type="WBParaSite" id="PDA_v2.g29.t1">
    <property type="protein sequence ID" value="PDA_v2.g29.t1"/>
    <property type="gene ID" value="PDA_v2.g29"/>
</dbReference>
<dbReference type="Proteomes" id="UP000887578">
    <property type="component" value="Unplaced"/>
</dbReference>
<dbReference type="Gene3D" id="3.30.450.20">
    <property type="entry name" value="PAS domain"/>
    <property type="match status" value="2"/>
</dbReference>
<evidence type="ECO:0000256" key="1">
    <source>
        <dbReference type="ARBA" id="ARBA00004123"/>
    </source>
</evidence>
<keyword evidence="6" id="KW-1185">Reference proteome</keyword>
<sequence>MCQGDSIYDLVDTRDHSAVQAELSSGPPTVSTPNSFPDERVFICRMNLSRTAKRHIQYYKFILVEGRYLHPIEYYQTLNSIPNPTAPIQPIFAAFCRPLINPENAETLSTGNTSMFRSIHFLDMKFLHLDEIGECYLGFNQLQIDGLSFYQLLHPLNVQQFSAKHKMLCQQKEGSAIALLRLQTRNGEFIWLHSVFVIKGNIIQSQPSSSSASSTSSSQESSPKRVRHLIHATYQVLTELEAATLQANEWIYAIKQHHFSREFSKEDFGESVSPDSSESDFNTGGEYTNEAAASQICVEIPLKHSTVNFPLQRSHHSLMTPEQHSSPDSSSSLSTAATKSFCLDSLPHFYPHEVSNMPLPELGDDLDEFFRQVENSPPPATAPQQPRGIKREWSEMSTGWNGSEHSDPLLYAEPPISQYKPQRHHSIQFGHHSECTWTDFNNNNNNNTAPTSINPEVIYNYEPFQQPHLRAQRRLGSWAGLESA</sequence>
<dbReference type="GO" id="GO:0005634">
    <property type="term" value="C:nucleus"/>
    <property type="evidence" value="ECO:0007669"/>
    <property type="project" value="UniProtKB-SubCell"/>
</dbReference>
<feature type="compositionally biased region" description="Polar residues" evidence="5">
    <location>
        <begin position="273"/>
        <end position="286"/>
    </location>
</feature>
<evidence type="ECO:0000313" key="6">
    <source>
        <dbReference type="Proteomes" id="UP000887578"/>
    </source>
</evidence>
<dbReference type="GO" id="GO:0010557">
    <property type="term" value="P:positive regulation of macromolecule biosynthetic process"/>
    <property type="evidence" value="ECO:0007669"/>
    <property type="project" value="UniProtKB-ARBA"/>
</dbReference>
<dbReference type="PANTHER" id="PTHR23043:SF39">
    <property type="entry name" value="DYSFUSION, ISOFORM D"/>
    <property type="match status" value="1"/>
</dbReference>
<evidence type="ECO:0000256" key="4">
    <source>
        <dbReference type="ARBA" id="ARBA00023242"/>
    </source>
</evidence>
<dbReference type="SUPFAM" id="SSF55785">
    <property type="entry name" value="PYP-like sensor domain (PAS domain)"/>
    <property type="match status" value="1"/>
</dbReference>
<proteinExistence type="predicted"/>
<feature type="region of interest" description="Disordered" evidence="5">
    <location>
        <begin position="266"/>
        <end position="286"/>
    </location>
</feature>
<evidence type="ECO:0000256" key="5">
    <source>
        <dbReference type="SAM" id="MobiDB-lite"/>
    </source>
</evidence>
<dbReference type="PANTHER" id="PTHR23043">
    <property type="entry name" value="HYPOXIA-INDUCIBLE FACTOR 1 ALPHA"/>
    <property type="match status" value="1"/>
</dbReference>
<name>A0A914QBP3_9BILA</name>
<dbReference type="GO" id="GO:0000981">
    <property type="term" value="F:DNA-binding transcription factor activity, RNA polymerase II-specific"/>
    <property type="evidence" value="ECO:0007669"/>
    <property type="project" value="TreeGrafter"/>
</dbReference>
<keyword evidence="2" id="KW-0805">Transcription regulation</keyword>
<evidence type="ECO:0000256" key="2">
    <source>
        <dbReference type="ARBA" id="ARBA00023015"/>
    </source>
</evidence>
<comment type="subcellular location">
    <subcellularLocation>
        <location evidence="1">Nucleus</location>
    </subcellularLocation>
</comment>
<evidence type="ECO:0000256" key="3">
    <source>
        <dbReference type="ARBA" id="ARBA00023163"/>
    </source>
</evidence>
<dbReference type="Pfam" id="PF14598">
    <property type="entry name" value="PAS_11"/>
    <property type="match status" value="1"/>
</dbReference>
<dbReference type="CDD" id="cd00130">
    <property type="entry name" value="PAS"/>
    <property type="match status" value="1"/>
</dbReference>
<protein>
    <submittedName>
        <fullName evidence="7">PAS domain-containing protein</fullName>
    </submittedName>
</protein>
<organism evidence="6 7">
    <name type="scientific">Panagrolaimus davidi</name>
    <dbReference type="NCBI Taxonomy" id="227884"/>
    <lineage>
        <taxon>Eukaryota</taxon>
        <taxon>Metazoa</taxon>
        <taxon>Ecdysozoa</taxon>
        <taxon>Nematoda</taxon>
        <taxon>Chromadorea</taxon>
        <taxon>Rhabditida</taxon>
        <taxon>Tylenchina</taxon>
        <taxon>Panagrolaimomorpha</taxon>
        <taxon>Panagrolaimoidea</taxon>
        <taxon>Panagrolaimidae</taxon>
        <taxon>Panagrolaimus</taxon>
    </lineage>
</organism>
<reference evidence="7" key="1">
    <citation type="submission" date="2022-11" db="UniProtKB">
        <authorList>
            <consortium name="WormBaseParasite"/>
        </authorList>
    </citation>
    <scope>IDENTIFICATION</scope>
</reference>
<evidence type="ECO:0000313" key="7">
    <source>
        <dbReference type="WBParaSite" id="PDA_v2.g29.t1"/>
    </source>
</evidence>
<dbReference type="AlphaFoldDB" id="A0A914QBP3"/>
<keyword evidence="3" id="KW-0804">Transcription</keyword>